<keyword evidence="14" id="KW-1185">Reference proteome</keyword>
<name>A0ABM1TEL7_LIMPO</name>
<feature type="transmembrane region" description="Helical" evidence="13">
    <location>
        <begin position="55"/>
        <end position="77"/>
    </location>
</feature>
<comment type="function">
    <text evidence="13">Probable chloride channel.</text>
</comment>
<dbReference type="GeneID" id="106470069"/>
<organism evidence="14 15">
    <name type="scientific">Limulus polyphemus</name>
    <name type="common">Atlantic horseshoe crab</name>
    <dbReference type="NCBI Taxonomy" id="6850"/>
    <lineage>
        <taxon>Eukaryota</taxon>
        <taxon>Metazoa</taxon>
        <taxon>Ecdysozoa</taxon>
        <taxon>Arthropoda</taxon>
        <taxon>Chelicerata</taxon>
        <taxon>Merostomata</taxon>
        <taxon>Xiphosura</taxon>
        <taxon>Limulidae</taxon>
        <taxon>Limulus</taxon>
    </lineage>
</organism>
<dbReference type="Pfam" id="PF04906">
    <property type="entry name" value="Tweety"/>
    <property type="match status" value="1"/>
</dbReference>
<evidence type="ECO:0000256" key="13">
    <source>
        <dbReference type="RuleBase" id="RU361114"/>
    </source>
</evidence>
<keyword evidence="4" id="KW-1003">Cell membrane</keyword>
<evidence type="ECO:0000256" key="4">
    <source>
        <dbReference type="ARBA" id="ARBA00022475"/>
    </source>
</evidence>
<dbReference type="PANTHER" id="PTHR12424">
    <property type="entry name" value="TWEETY-RELATED"/>
    <property type="match status" value="1"/>
</dbReference>
<dbReference type="InterPro" id="IPR006990">
    <property type="entry name" value="Tweety"/>
</dbReference>
<evidence type="ECO:0000313" key="14">
    <source>
        <dbReference type="Proteomes" id="UP000694941"/>
    </source>
</evidence>
<evidence type="ECO:0000313" key="15">
    <source>
        <dbReference type="RefSeq" id="XP_022254323.1"/>
    </source>
</evidence>
<keyword evidence="6 13" id="KW-1133">Transmembrane helix</keyword>
<evidence type="ECO:0000256" key="6">
    <source>
        <dbReference type="ARBA" id="ARBA00022989"/>
    </source>
</evidence>
<keyword evidence="9 13" id="KW-0869">Chloride channel</keyword>
<evidence type="ECO:0000256" key="10">
    <source>
        <dbReference type="ARBA" id="ARBA00023180"/>
    </source>
</evidence>
<comment type="subcellular location">
    <subcellularLocation>
        <location evidence="1">Cell membrane</location>
        <topology evidence="1">Multi-pass membrane protein</topology>
    </subcellularLocation>
</comment>
<evidence type="ECO:0000256" key="1">
    <source>
        <dbReference type="ARBA" id="ARBA00004651"/>
    </source>
</evidence>
<feature type="transmembrane region" description="Helical" evidence="13">
    <location>
        <begin position="217"/>
        <end position="238"/>
    </location>
</feature>
<feature type="transmembrane region" description="Helical" evidence="13">
    <location>
        <begin position="89"/>
        <end position="108"/>
    </location>
</feature>
<dbReference type="PANTHER" id="PTHR12424:SF8">
    <property type="entry name" value="PROTEIN TWEETY"/>
    <property type="match status" value="1"/>
</dbReference>
<evidence type="ECO:0000256" key="7">
    <source>
        <dbReference type="ARBA" id="ARBA00023065"/>
    </source>
</evidence>
<feature type="transmembrane region" description="Helical" evidence="13">
    <location>
        <begin position="245"/>
        <end position="270"/>
    </location>
</feature>
<dbReference type="RefSeq" id="XP_022254323.1">
    <property type="nucleotide sequence ID" value="XM_022398615.1"/>
</dbReference>
<evidence type="ECO:0000256" key="12">
    <source>
        <dbReference type="ARBA" id="ARBA00023303"/>
    </source>
</evidence>
<keyword evidence="10" id="KW-0325">Glycoprotein</keyword>
<gene>
    <name evidence="15" type="primary">LOC106470069</name>
</gene>
<keyword evidence="8 13" id="KW-0472">Membrane</keyword>
<evidence type="ECO:0000256" key="11">
    <source>
        <dbReference type="ARBA" id="ARBA00023214"/>
    </source>
</evidence>
<keyword evidence="11 13" id="KW-0868">Chloride</keyword>
<comment type="caution">
    <text evidence="13">Lacks conserved residue(s) required for the propagation of feature annotation.</text>
</comment>
<evidence type="ECO:0000256" key="3">
    <source>
        <dbReference type="ARBA" id="ARBA00022448"/>
    </source>
</evidence>
<protein>
    <recommendedName>
        <fullName evidence="13">Protein tweety homolog</fullName>
    </recommendedName>
</protein>
<evidence type="ECO:0000256" key="2">
    <source>
        <dbReference type="ARBA" id="ARBA00009849"/>
    </source>
</evidence>
<dbReference type="Proteomes" id="UP000694941">
    <property type="component" value="Unplaced"/>
</dbReference>
<evidence type="ECO:0000256" key="8">
    <source>
        <dbReference type="ARBA" id="ARBA00023136"/>
    </source>
</evidence>
<proteinExistence type="inferred from homology"/>
<evidence type="ECO:0000256" key="9">
    <source>
        <dbReference type="ARBA" id="ARBA00023173"/>
    </source>
</evidence>
<evidence type="ECO:0000256" key="5">
    <source>
        <dbReference type="ARBA" id="ARBA00022692"/>
    </source>
</evidence>
<keyword evidence="3 13" id="KW-0813">Transport</keyword>
<keyword evidence="5 13" id="KW-0812">Transmembrane</keyword>
<keyword evidence="12 13" id="KW-0407">Ion channel</keyword>
<sequence length="348" mass="39288">MNFSSHYGFKVSPVSRWFHIFPHVDISFQQVNATFDITDNSYLEALGILVAVPGFWLILTLLAFLIFFLCCCCCCGNNKKQKKLTPLKWTLGIFSVLCCGALAVGFYGNFLAHEGIQKVEDATQEMRVFIQGFHDRVNRTEFILTQNVRENLQQLNVTFKQAGSNATVQSELLELIQIMSKNISQLTKRVRDVDAALVNGLLKSVNETIHLVELFRWPATFAVLSLLVIFCFILIGAVCRTSRCLLIFFSVVGLMSVVICWVLVSFYLGLCVAAGDFCLEPEPYLHKEVDPFFNTGVVQYYIHCGEKMKNPFSKSFKESIAKVDNLERSLGEVKELAEPNFPQPKVCT</sequence>
<keyword evidence="7 13" id="KW-0406">Ion transport</keyword>
<comment type="similarity">
    <text evidence="2 13">Belongs to the tweety family.</text>
</comment>
<accession>A0ABM1TEL7</accession>
<reference evidence="15" key="1">
    <citation type="submission" date="2025-08" db="UniProtKB">
        <authorList>
            <consortium name="RefSeq"/>
        </authorList>
    </citation>
    <scope>IDENTIFICATION</scope>
    <source>
        <tissue evidence="15">Muscle</tissue>
    </source>
</reference>